<feature type="region of interest" description="Disordered" evidence="1">
    <location>
        <begin position="1"/>
        <end position="70"/>
    </location>
</feature>
<protein>
    <submittedName>
        <fullName evidence="2">Uncharacterized protein</fullName>
    </submittedName>
</protein>
<proteinExistence type="predicted"/>
<gene>
    <name evidence="2" type="ORF">G2W53_013976</name>
</gene>
<accession>A0A834TZN5</accession>
<comment type="caution">
    <text evidence="2">The sequence shown here is derived from an EMBL/GenBank/DDBJ whole genome shotgun (WGS) entry which is preliminary data.</text>
</comment>
<name>A0A834TZN5_9FABA</name>
<evidence type="ECO:0000313" key="2">
    <source>
        <dbReference type="EMBL" id="KAF7831643.1"/>
    </source>
</evidence>
<organism evidence="2 3">
    <name type="scientific">Senna tora</name>
    <dbReference type="NCBI Taxonomy" id="362788"/>
    <lineage>
        <taxon>Eukaryota</taxon>
        <taxon>Viridiplantae</taxon>
        <taxon>Streptophyta</taxon>
        <taxon>Embryophyta</taxon>
        <taxon>Tracheophyta</taxon>
        <taxon>Spermatophyta</taxon>
        <taxon>Magnoliopsida</taxon>
        <taxon>eudicotyledons</taxon>
        <taxon>Gunneridae</taxon>
        <taxon>Pentapetalae</taxon>
        <taxon>rosids</taxon>
        <taxon>fabids</taxon>
        <taxon>Fabales</taxon>
        <taxon>Fabaceae</taxon>
        <taxon>Caesalpinioideae</taxon>
        <taxon>Cassia clade</taxon>
        <taxon>Senna</taxon>
    </lineage>
</organism>
<feature type="compositionally biased region" description="Low complexity" evidence="1">
    <location>
        <begin position="34"/>
        <end position="49"/>
    </location>
</feature>
<dbReference type="Proteomes" id="UP000634136">
    <property type="component" value="Unassembled WGS sequence"/>
</dbReference>
<reference evidence="2" key="1">
    <citation type="submission" date="2020-09" db="EMBL/GenBank/DDBJ databases">
        <title>Genome-Enabled Discovery of Anthraquinone Biosynthesis in Senna tora.</title>
        <authorList>
            <person name="Kang S.-H."/>
            <person name="Pandey R.P."/>
            <person name="Lee C.-M."/>
            <person name="Sim J.-S."/>
            <person name="Jeong J.-T."/>
            <person name="Choi B.-S."/>
            <person name="Jung M."/>
            <person name="Ginzburg D."/>
            <person name="Zhao K."/>
            <person name="Won S.Y."/>
            <person name="Oh T.-J."/>
            <person name="Yu Y."/>
            <person name="Kim N.-H."/>
            <person name="Lee O.R."/>
            <person name="Lee T.-H."/>
            <person name="Bashyal P."/>
            <person name="Kim T.-S."/>
            <person name="Lee W.-H."/>
            <person name="Kawkins C."/>
            <person name="Kim C.-K."/>
            <person name="Kim J.S."/>
            <person name="Ahn B.O."/>
            <person name="Rhee S.Y."/>
            <person name="Sohng J.K."/>
        </authorList>
    </citation>
    <scope>NUCLEOTIDE SEQUENCE</scope>
    <source>
        <tissue evidence="2">Leaf</tissue>
    </source>
</reference>
<evidence type="ECO:0000256" key="1">
    <source>
        <dbReference type="SAM" id="MobiDB-lite"/>
    </source>
</evidence>
<dbReference type="EMBL" id="JAAIUW010000005">
    <property type="protein sequence ID" value="KAF7831643.1"/>
    <property type="molecule type" value="Genomic_DNA"/>
</dbReference>
<evidence type="ECO:0000313" key="3">
    <source>
        <dbReference type="Proteomes" id="UP000634136"/>
    </source>
</evidence>
<sequence>MEMVVDCEPSSSTSTGQPQQHVEEFQHEVPTNPSQQQGTTDSTSVDSSVIIPRGRDPTNGKLWMQPCGKL</sequence>
<keyword evidence="3" id="KW-1185">Reference proteome</keyword>
<dbReference type="AlphaFoldDB" id="A0A834TZN5"/>